<gene>
    <name evidence="1" type="ORF">ACERLL_17090</name>
</gene>
<sequence length="134" mass="14454">MLVALAAIAPAHAGEIEISEAWIRNIPGGAPSAGYFRLRNGTDGAVRLVAAESPAYGRIGLHRTTDSGMAHVERVNVPAGGQVAFAPGGYHLMLMEQRKPVEIDDRIPIRLRFADGKERTARFIVRPPYAQGPE</sequence>
<reference evidence="1 2" key="1">
    <citation type="submission" date="2024-08" db="EMBL/GenBank/DDBJ databases">
        <title>Whole-genome sequencing of halo(alkali)philic microorganisms from hypersaline lakes.</title>
        <authorList>
            <person name="Sorokin D.Y."/>
            <person name="Merkel A.Y."/>
            <person name="Messina E."/>
            <person name="Yakimov M."/>
        </authorList>
    </citation>
    <scope>NUCLEOTIDE SEQUENCE [LARGE SCALE GENOMIC DNA]</scope>
    <source>
        <strain evidence="1 2">Cl-TMA</strain>
    </source>
</reference>
<dbReference type="RefSeq" id="WP_373657313.1">
    <property type="nucleotide sequence ID" value="NZ_JBGUAW010000016.1"/>
</dbReference>
<dbReference type="PANTHER" id="PTHR36302">
    <property type="entry name" value="BLR7088 PROTEIN"/>
    <property type="match status" value="1"/>
</dbReference>
<dbReference type="Gene3D" id="2.60.40.1890">
    <property type="entry name" value="PCu(A)C copper chaperone"/>
    <property type="match status" value="1"/>
</dbReference>
<evidence type="ECO:0000313" key="2">
    <source>
        <dbReference type="Proteomes" id="UP001575181"/>
    </source>
</evidence>
<dbReference type="Pfam" id="PF04314">
    <property type="entry name" value="PCuAC"/>
    <property type="match status" value="1"/>
</dbReference>
<dbReference type="InterPro" id="IPR007410">
    <property type="entry name" value="LpqE-like"/>
</dbReference>
<dbReference type="InterPro" id="IPR058248">
    <property type="entry name" value="Lxx211020-like"/>
</dbReference>
<dbReference type="EMBL" id="JBGUAW010000016">
    <property type="protein sequence ID" value="MFA9462524.1"/>
    <property type="molecule type" value="Genomic_DNA"/>
</dbReference>
<dbReference type="PANTHER" id="PTHR36302:SF1">
    <property type="entry name" value="COPPER CHAPERONE PCU(A)C"/>
    <property type="match status" value="1"/>
</dbReference>
<dbReference type="SUPFAM" id="SSF110087">
    <property type="entry name" value="DR1885-like metal-binding protein"/>
    <property type="match status" value="1"/>
</dbReference>
<accession>A0ABV4TYW6</accession>
<organism evidence="1 2">
    <name type="scientific">Thiohalorhabdus methylotrophus</name>
    <dbReference type="NCBI Taxonomy" id="3242694"/>
    <lineage>
        <taxon>Bacteria</taxon>
        <taxon>Pseudomonadati</taxon>
        <taxon>Pseudomonadota</taxon>
        <taxon>Gammaproteobacteria</taxon>
        <taxon>Thiohalorhabdales</taxon>
        <taxon>Thiohalorhabdaceae</taxon>
        <taxon>Thiohalorhabdus</taxon>
    </lineage>
</organism>
<keyword evidence="2" id="KW-1185">Reference proteome</keyword>
<dbReference type="Proteomes" id="UP001575181">
    <property type="component" value="Unassembled WGS sequence"/>
</dbReference>
<evidence type="ECO:0000313" key="1">
    <source>
        <dbReference type="EMBL" id="MFA9462524.1"/>
    </source>
</evidence>
<proteinExistence type="predicted"/>
<name>A0ABV4TYW6_9GAMM</name>
<comment type="caution">
    <text evidence="1">The sequence shown here is derived from an EMBL/GenBank/DDBJ whole genome shotgun (WGS) entry which is preliminary data.</text>
</comment>
<dbReference type="InterPro" id="IPR036182">
    <property type="entry name" value="PCuAC_sf"/>
</dbReference>
<protein>
    <submittedName>
        <fullName evidence="1">Copper chaperone PCu(A)C</fullName>
    </submittedName>
</protein>